<reference evidence="2" key="1">
    <citation type="submission" date="2023-05" db="EMBL/GenBank/DDBJ databases">
        <title>Sedimentitalea sp. nov. JM2-8.</title>
        <authorList>
            <person name="Huang J."/>
        </authorList>
    </citation>
    <scope>NUCLEOTIDE SEQUENCE [LARGE SCALE GENOMIC DNA]</scope>
    <source>
        <strain evidence="2">KHS03</strain>
    </source>
</reference>
<name>A0ABU3VE87_9RHOB</name>
<accession>A0ABU3VE87</accession>
<evidence type="ECO:0000313" key="2">
    <source>
        <dbReference type="Proteomes" id="UP001255416"/>
    </source>
</evidence>
<dbReference type="EMBL" id="JASMWN010000008">
    <property type="protein sequence ID" value="MDU9004490.1"/>
    <property type="molecule type" value="Genomic_DNA"/>
</dbReference>
<keyword evidence="2" id="KW-1185">Reference proteome</keyword>
<evidence type="ECO:0000313" key="1">
    <source>
        <dbReference type="EMBL" id="MDU9004490.1"/>
    </source>
</evidence>
<dbReference type="RefSeq" id="WP_316776260.1">
    <property type="nucleotide sequence ID" value="NZ_JASMWN010000008.1"/>
</dbReference>
<dbReference type="Proteomes" id="UP001255416">
    <property type="component" value="Unassembled WGS sequence"/>
</dbReference>
<gene>
    <name evidence="1" type="ORF">QO231_11570</name>
</gene>
<comment type="caution">
    <text evidence="1">The sequence shown here is derived from an EMBL/GenBank/DDBJ whole genome shotgun (WGS) entry which is preliminary data.</text>
</comment>
<proteinExistence type="predicted"/>
<protein>
    <submittedName>
        <fullName evidence="1">Uncharacterized protein</fullName>
    </submittedName>
</protein>
<sequence length="159" mass="17280">MASLTAAQNTFIETFIVGKGAARVSDAVTVNDLKKEIENWKDGKSRISTHVATMRKMVLAENAETLGKDVARKLTRLHLAIARDVDNAFGDCIKQLKQGPGRPMSTSQIDAVRTKLGANKSINFLKTNPFGVALDILAEVTPVLDRLQSVMDGQNKMAV</sequence>
<organism evidence="1 2">
    <name type="scientific">Sedimentitalea todarodis</name>
    <dbReference type="NCBI Taxonomy" id="1631240"/>
    <lineage>
        <taxon>Bacteria</taxon>
        <taxon>Pseudomonadati</taxon>
        <taxon>Pseudomonadota</taxon>
        <taxon>Alphaproteobacteria</taxon>
        <taxon>Rhodobacterales</taxon>
        <taxon>Paracoccaceae</taxon>
        <taxon>Sedimentitalea</taxon>
    </lineage>
</organism>